<organism evidence="2 3">
    <name type="scientific">Loxostege sticticalis</name>
    <name type="common">Beet webworm moth</name>
    <dbReference type="NCBI Taxonomy" id="481309"/>
    <lineage>
        <taxon>Eukaryota</taxon>
        <taxon>Metazoa</taxon>
        <taxon>Ecdysozoa</taxon>
        <taxon>Arthropoda</taxon>
        <taxon>Hexapoda</taxon>
        <taxon>Insecta</taxon>
        <taxon>Pterygota</taxon>
        <taxon>Neoptera</taxon>
        <taxon>Endopterygota</taxon>
        <taxon>Lepidoptera</taxon>
        <taxon>Glossata</taxon>
        <taxon>Ditrysia</taxon>
        <taxon>Pyraloidea</taxon>
        <taxon>Crambidae</taxon>
        <taxon>Pyraustinae</taxon>
        <taxon>Loxostege</taxon>
    </lineage>
</organism>
<dbReference type="Proteomes" id="UP001549921">
    <property type="component" value="Unassembled WGS sequence"/>
</dbReference>
<protein>
    <submittedName>
        <fullName evidence="2">Uncharacterized protein</fullName>
    </submittedName>
</protein>
<comment type="caution">
    <text evidence="2">The sequence shown here is derived from an EMBL/GenBank/DDBJ whole genome shotgun (WGS) entry which is preliminary data.</text>
</comment>
<sequence>MSDDGENTQETSALFSDEASTSDFFIDDYSHLRLSYHRDIDESDVDDEITEDEVETSDENDNSDDETDIRQRLREYWISQMPDLPHPAVTMASIISSASQKMGMVNLEYNDRVEPGYSAEEDEKRQTSPQRFSPEHRSTLNCKSLPK</sequence>
<dbReference type="EMBL" id="JBEDNZ010000020">
    <property type="protein sequence ID" value="KAL0819730.1"/>
    <property type="molecule type" value="Genomic_DNA"/>
</dbReference>
<evidence type="ECO:0000313" key="2">
    <source>
        <dbReference type="EMBL" id="KAL0819730.1"/>
    </source>
</evidence>
<accession>A0ABD0SIQ6</accession>
<dbReference type="AlphaFoldDB" id="A0ABD0SIQ6"/>
<feature type="compositionally biased region" description="Acidic residues" evidence="1">
    <location>
        <begin position="41"/>
        <end position="67"/>
    </location>
</feature>
<name>A0ABD0SIQ6_LOXSC</name>
<feature type="region of interest" description="Disordered" evidence="1">
    <location>
        <begin position="38"/>
        <end position="69"/>
    </location>
</feature>
<reference evidence="2 3" key="1">
    <citation type="submission" date="2024-06" db="EMBL/GenBank/DDBJ databases">
        <title>A chromosome-level genome assembly of beet webworm, Loxostege sticticalis.</title>
        <authorList>
            <person name="Zhang Y."/>
        </authorList>
    </citation>
    <scope>NUCLEOTIDE SEQUENCE [LARGE SCALE GENOMIC DNA]</scope>
    <source>
        <strain evidence="2">AQ028</strain>
        <tissue evidence="2">Male pupae</tissue>
    </source>
</reference>
<gene>
    <name evidence="2" type="ORF">ABMA28_007779</name>
</gene>
<evidence type="ECO:0000256" key="1">
    <source>
        <dbReference type="SAM" id="MobiDB-lite"/>
    </source>
</evidence>
<proteinExistence type="predicted"/>
<feature type="region of interest" description="Disordered" evidence="1">
    <location>
        <begin position="113"/>
        <end position="147"/>
    </location>
</feature>
<evidence type="ECO:0000313" key="3">
    <source>
        <dbReference type="Proteomes" id="UP001549921"/>
    </source>
</evidence>